<evidence type="ECO:0000313" key="1">
    <source>
        <dbReference type="EMBL" id="CAG8567870.1"/>
    </source>
</evidence>
<accession>A0ACA9M4Y9</accession>
<sequence length="95" mass="11190">TEQSLPRLPSTIEQLNSILQEKQIIEINIPIRKHYNILAILETLYQHFSFNTTPEYIFDLIDLLEPSFDIFNIQKTTTTNMHIIQTETDPLMDNQ</sequence>
<organism evidence="1 2">
    <name type="scientific">Scutellospora calospora</name>
    <dbReference type="NCBI Taxonomy" id="85575"/>
    <lineage>
        <taxon>Eukaryota</taxon>
        <taxon>Fungi</taxon>
        <taxon>Fungi incertae sedis</taxon>
        <taxon>Mucoromycota</taxon>
        <taxon>Glomeromycotina</taxon>
        <taxon>Glomeromycetes</taxon>
        <taxon>Diversisporales</taxon>
        <taxon>Gigasporaceae</taxon>
        <taxon>Scutellospora</taxon>
    </lineage>
</organism>
<dbReference type="Proteomes" id="UP000789860">
    <property type="component" value="Unassembled WGS sequence"/>
</dbReference>
<evidence type="ECO:0000313" key="2">
    <source>
        <dbReference type="Proteomes" id="UP000789860"/>
    </source>
</evidence>
<dbReference type="EMBL" id="CAJVPM010009870">
    <property type="protein sequence ID" value="CAG8567870.1"/>
    <property type="molecule type" value="Genomic_DNA"/>
</dbReference>
<comment type="caution">
    <text evidence="1">The sequence shown here is derived from an EMBL/GenBank/DDBJ whole genome shotgun (WGS) entry which is preliminary data.</text>
</comment>
<reference evidence="1" key="1">
    <citation type="submission" date="2021-06" db="EMBL/GenBank/DDBJ databases">
        <authorList>
            <person name="Kallberg Y."/>
            <person name="Tangrot J."/>
            <person name="Rosling A."/>
        </authorList>
    </citation>
    <scope>NUCLEOTIDE SEQUENCE</scope>
    <source>
        <strain evidence="1">AU212A</strain>
    </source>
</reference>
<proteinExistence type="predicted"/>
<protein>
    <submittedName>
        <fullName evidence="1">173_t:CDS:1</fullName>
    </submittedName>
</protein>
<name>A0ACA9M4Y9_9GLOM</name>
<gene>
    <name evidence="1" type="ORF">SCALOS_LOCUS5741</name>
</gene>
<feature type="non-terminal residue" evidence="1">
    <location>
        <position position="1"/>
    </location>
</feature>
<keyword evidence="2" id="KW-1185">Reference proteome</keyword>